<comment type="similarity">
    <text evidence="1">Belongs to the TAF9 family. CENP-S/MHF1 subfamily.</text>
</comment>
<dbReference type="HOGENOM" id="CLU_100369_2_2_1"/>
<dbReference type="GO" id="GO:0000712">
    <property type="term" value="P:resolution of meiotic recombination intermediates"/>
    <property type="evidence" value="ECO:0007669"/>
    <property type="project" value="TreeGrafter"/>
</dbReference>
<dbReference type="InterPro" id="IPR009072">
    <property type="entry name" value="Histone-fold"/>
</dbReference>
<evidence type="ECO:0000256" key="2">
    <source>
        <dbReference type="ARBA" id="ARBA00022763"/>
    </source>
</evidence>
<dbReference type="CDD" id="cd22919">
    <property type="entry name" value="HFD_CENP-S"/>
    <property type="match status" value="1"/>
</dbReference>
<proteinExistence type="inferred from homology"/>
<evidence type="ECO:0000256" key="1">
    <source>
        <dbReference type="ARBA" id="ARBA00006612"/>
    </source>
</evidence>
<dbReference type="GO" id="GO:0006281">
    <property type="term" value="P:DNA repair"/>
    <property type="evidence" value="ECO:0007669"/>
    <property type="project" value="UniProtKB-KW"/>
</dbReference>
<dbReference type="Pfam" id="PF15630">
    <property type="entry name" value="CENP-S"/>
    <property type="match status" value="1"/>
</dbReference>
<dbReference type="GO" id="GO:0003682">
    <property type="term" value="F:chromatin binding"/>
    <property type="evidence" value="ECO:0007669"/>
    <property type="project" value="TreeGrafter"/>
</dbReference>
<protein>
    <submittedName>
        <fullName evidence="5">Uncharacterized protein</fullName>
    </submittedName>
</protein>
<organism evidence="5 6">
    <name type="scientific">Dactylellina haptotyla (strain CBS 200.50)</name>
    <name type="common">Nematode-trapping fungus</name>
    <name type="synonym">Monacrosporium haptotylum</name>
    <dbReference type="NCBI Taxonomy" id="1284197"/>
    <lineage>
        <taxon>Eukaryota</taxon>
        <taxon>Fungi</taxon>
        <taxon>Dikarya</taxon>
        <taxon>Ascomycota</taxon>
        <taxon>Pezizomycotina</taxon>
        <taxon>Orbiliomycetes</taxon>
        <taxon>Orbiliales</taxon>
        <taxon>Orbiliaceae</taxon>
        <taxon>Dactylellina</taxon>
    </lineage>
</organism>
<reference evidence="6" key="2">
    <citation type="submission" date="2013-04" db="EMBL/GenBank/DDBJ databases">
        <title>Genomic mechanisms accounting for the adaptation to parasitism in nematode-trapping fungi.</title>
        <authorList>
            <person name="Ahren D.G."/>
        </authorList>
    </citation>
    <scope>NUCLEOTIDE SEQUENCE [LARGE SCALE GENOMIC DNA]</scope>
    <source>
        <strain evidence="6">CBS 200.50</strain>
    </source>
</reference>
<dbReference type="AlphaFoldDB" id="S8A1R4"/>
<evidence type="ECO:0000256" key="4">
    <source>
        <dbReference type="ARBA" id="ARBA00023204"/>
    </source>
</evidence>
<keyword evidence="4" id="KW-0234">DNA repair</keyword>
<gene>
    <name evidence="5" type="ORF">H072_11530</name>
</gene>
<keyword evidence="2" id="KW-0227">DNA damage</keyword>
<accession>S8A1R4</accession>
<evidence type="ECO:0000313" key="5">
    <source>
        <dbReference type="EMBL" id="EPS35101.1"/>
    </source>
</evidence>
<dbReference type="GO" id="GO:0046982">
    <property type="term" value="F:protein heterodimerization activity"/>
    <property type="evidence" value="ECO:0007669"/>
    <property type="project" value="InterPro"/>
</dbReference>
<evidence type="ECO:0000313" key="6">
    <source>
        <dbReference type="Proteomes" id="UP000015100"/>
    </source>
</evidence>
<dbReference type="OrthoDB" id="1872155at2759"/>
<dbReference type="Proteomes" id="UP000015100">
    <property type="component" value="Unassembled WGS sequence"/>
</dbReference>
<dbReference type="InterPro" id="IPR029003">
    <property type="entry name" value="CENP-S/Mhf1"/>
</dbReference>
<reference evidence="5 6" key="1">
    <citation type="journal article" date="2013" name="PLoS Genet.">
        <title>Genomic mechanisms accounting for the adaptation to parasitism in nematode-trapping fungi.</title>
        <authorList>
            <person name="Meerupati T."/>
            <person name="Andersson K.M."/>
            <person name="Friman E."/>
            <person name="Kumar D."/>
            <person name="Tunlid A."/>
            <person name="Ahren D."/>
        </authorList>
    </citation>
    <scope>NUCLEOTIDE SEQUENCE [LARGE SCALE GENOMIC DNA]</scope>
    <source>
        <strain evidence="5 6">CBS 200.50</strain>
    </source>
</reference>
<dbReference type="GO" id="GO:0031297">
    <property type="term" value="P:replication fork processing"/>
    <property type="evidence" value="ECO:0007669"/>
    <property type="project" value="TreeGrafter"/>
</dbReference>
<sequence length="175" mass="19267">MSTTDDAEQERLKSALWYHVGKLVDEACMNLNVNATPQFIGSLTELAWAQFGTYKSLDYLKGAGQSSFFSSIYRACSCLIFTWCGADNIAKDLENFAKYAYRSPPMFVFIAGCIESGSANTGGMYEKRHANRSTISTADVLLLARKNPDLHGLLQKLVDEEAAERAAKSAGKSKR</sequence>
<keyword evidence="3" id="KW-0238">DNA-binding</keyword>
<comment type="caution">
    <text evidence="5">The sequence shown here is derived from an EMBL/GenBank/DDBJ whole genome shotgun (WGS) entry which is preliminary data.</text>
</comment>
<dbReference type="STRING" id="1284197.S8A1R4"/>
<dbReference type="Gene3D" id="1.10.20.10">
    <property type="entry name" value="Histone, subunit A"/>
    <property type="match status" value="2"/>
</dbReference>
<dbReference type="GO" id="GO:0071821">
    <property type="term" value="C:FANCM-MHF complex"/>
    <property type="evidence" value="ECO:0007669"/>
    <property type="project" value="InterPro"/>
</dbReference>
<dbReference type="PANTHER" id="PTHR22980">
    <property type="entry name" value="CORTISTATIN"/>
    <property type="match status" value="1"/>
</dbReference>
<name>S8A1R4_DACHA</name>
<evidence type="ECO:0000256" key="3">
    <source>
        <dbReference type="ARBA" id="ARBA00023125"/>
    </source>
</evidence>
<dbReference type="EMBL" id="AQGS01001233">
    <property type="protein sequence ID" value="EPS35101.1"/>
    <property type="molecule type" value="Genomic_DNA"/>
</dbReference>
<keyword evidence="6" id="KW-1185">Reference proteome</keyword>
<dbReference type="PANTHER" id="PTHR22980:SF0">
    <property type="entry name" value="CENTROMERE PROTEIN S"/>
    <property type="match status" value="1"/>
</dbReference>
<dbReference type="GO" id="GO:0003677">
    <property type="term" value="F:DNA binding"/>
    <property type="evidence" value="ECO:0007669"/>
    <property type="project" value="UniProtKB-KW"/>
</dbReference>